<feature type="region of interest" description="Disordered" evidence="1">
    <location>
        <begin position="374"/>
        <end position="393"/>
    </location>
</feature>
<evidence type="ECO:0000313" key="3">
    <source>
        <dbReference type="Proteomes" id="UP000037035"/>
    </source>
</evidence>
<feature type="region of interest" description="Disordered" evidence="1">
    <location>
        <begin position="60"/>
        <end position="81"/>
    </location>
</feature>
<keyword evidence="3" id="KW-1185">Reference proteome</keyword>
<evidence type="ECO:0000313" key="2">
    <source>
        <dbReference type="EMBL" id="KNZ51008.1"/>
    </source>
</evidence>
<proteinExistence type="predicted"/>
<gene>
    <name evidence="2" type="ORF">VP01_4134g1</name>
</gene>
<reference evidence="2 3" key="1">
    <citation type="submission" date="2015-08" db="EMBL/GenBank/DDBJ databases">
        <title>Next Generation Sequencing and Analysis of the Genome of Puccinia sorghi L Schw, the Causal Agent of Maize Common Rust.</title>
        <authorList>
            <person name="Rochi L."/>
            <person name="Burguener G."/>
            <person name="Darino M."/>
            <person name="Turjanski A."/>
            <person name="Kreff E."/>
            <person name="Dieguez M.J."/>
            <person name="Sacco F."/>
        </authorList>
    </citation>
    <scope>NUCLEOTIDE SEQUENCE [LARGE SCALE GENOMIC DNA]</scope>
    <source>
        <strain evidence="2 3">RO10H11247</strain>
    </source>
</reference>
<dbReference type="AlphaFoldDB" id="A0A0L6UR38"/>
<accession>A0A0L6UR38</accession>
<evidence type="ECO:0000256" key="1">
    <source>
        <dbReference type="SAM" id="MobiDB-lite"/>
    </source>
</evidence>
<name>A0A0L6UR38_9BASI</name>
<sequence length="411" mass="46533">MPLLLDLSRGAMLTFLLNSHFKAKCWASHKQCLQPDEPGDAELPIKLWWPSNNLLPPSSHFSSNLRKAPSPAASPNSSTPSSTSCNLLSPAFHLMYCSLSLWHHTSWSPSCYVISLCVPPEFQSYFLEVVCVYLLCLSDCHINIAPLEKSQVLNSRSWGIWENNKFICGICIYNSHHLVLQVLIYIFKVNYVTNFLENPMLTVSQSYILIGRTTMGNHPIVCVEYIIPSHQSPLTLHIKDKLLCMFNTAKLKPQFWVEIWWHSPYPFGMRGLDPQTITVSGELCIQNGFSHLHMYIYGMFFDVKIIDLSEITPNFELHAPDIHYKRRKGESNIQLIVCSITRGGRLSCIQWTIYSGGEYVWSKDGMVFYSAGGAEGGESRGKRGEERSMGGEAKTPKSWVEDCLCVAYQTT</sequence>
<dbReference type="VEuPathDB" id="FungiDB:VP01_4134g1"/>
<protein>
    <submittedName>
        <fullName evidence="2">Uncharacterized protein</fullName>
    </submittedName>
</protein>
<dbReference type="Proteomes" id="UP000037035">
    <property type="component" value="Unassembled WGS sequence"/>
</dbReference>
<organism evidence="2 3">
    <name type="scientific">Puccinia sorghi</name>
    <dbReference type="NCBI Taxonomy" id="27349"/>
    <lineage>
        <taxon>Eukaryota</taxon>
        <taxon>Fungi</taxon>
        <taxon>Dikarya</taxon>
        <taxon>Basidiomycota</taxon>
        <taxon>Pucciniomycotina</taxon>
        <taxon>Pucciniomycetes</taxon>
        <taxon>Pucciniales</taxon>
        <taxon>Pucciniaceae</taxon>
        <taxon>Puccinia</taxon>
    </lineage>
</organism>
<feature type="compositionally biased region" description="Basic and acidic residues" evidence="1">
    <location>
        <begin position="377"/>
        <end position="389"/>
    </location>
</feature>
<comment type="caution">
    <text evidence="2">The sequence shown here is derived from an EMBL/GenBank/DDBJ whole genome shotgun (WGS) entry which is preliminary data.</text>
</comment>
<dbReference type="EMBL" id="LAVV01009207">
    <property type="protein sequence ID" value="KNZ51008.1"/>
    <property type="molecule type" value="Genomic_DNA"/>
</dbReference>
<feature type="compositionally biased region" description="Low complexity" evidence="1">
    <location>
        <begin position="69"/>
        <end position="81"/>
    </location>
</feature>